<dbReference type="AlphaFoldDB" id="A0A453LWY9"/>
<dbReference type="EnsemblPlants" id="AET5Gv20939200.1">
    <property type="protein sequence ID" value="AET5Gv20939200.1"/>
    <property type="gene ID" value="AET5Gv20939200"/>
</dbReference>
<reference evidence="1" key="3">
    <citation type="journal article" date="2017" name="Nature">
        <title>Genome sequence of the progenitor of the wheat D genome Aegilops tauschii.</title>
        <authorList>
            <person name="Luo M.C."/>
            <person name="Gu Y.Q."/>
            <person name="Puiu D."/>
            <person name="Wang H."/>
            <person name="Twardziok S.O."/>
            <person name="Deal K.R."/>
            <person name="Huo N."/>
            <person name="Zhu T."/>
            <person name="Wang L."/>
            <person name="Wang Y."/>
            <person name="McGuire P.E."/>
            <person name="Liu S."/>
            <person name="Long H."/>
            <person name="Ramasamy R.K."/>
            <person name="Rodriguez J.C."/>
            <person name="Van S.L."/>
            <person name="Yuan L."/>
            <person name="Wang Z."/>
            <person name="Xia Z."/>
            <person name="Xiao L."/>
            <person name="Anderson O.D."/>
            <person name="Ouyang S."/>
            <person name="Liang Y."/>
            <person name="Zimin A.V."/>
            <person name="Pertea G."/>
            <person name="Qi P."/>
            <person name="Bennetzen J.L."/>
            <person name="Dai X."/>
            <person name="Dawson M.W."/>
            <person name="Muller H.G."/>
            <person name="Kugler K."/>
            <person name="Rivarola-Duarte L."/>
            <person name="Spannagl M."/>
            <person name="Mayer K.F.X."/>
            <person name="Lu F.H."/>
            <person name="Bevan M.W."/>
            <person name="Leroy P."/>
            <person name="Li P."/>
            <person name="You F.M."/>
            <person name="Sun Q."/>
            <person name="Liu Z."/>
            <person name="Lyons E."/>
            <person name="Wicker T."/>
            <person name="Salzberg S.L."/>
            <person name="Devos K.M."/>
            <person name="Dvorak J."/>
        </authorList>
    </citation>
    <scope>NUCLEOTIDE SEQUENCE [LARGE SCALE GENOMIC DNA]</scope>
    <source>
        <strain evidence="1">cv. AL8/78</strain>
    </source>
</reference>
<protein>
    <submittedName>
        <fullName evidence="1">Uncharacterized protein</fullName>
    </submittedName>
</protein>
<accession>A0A453LWY9</accession>
<evidence type="ECO:0000313" key="2">
    <source>
        <dbReference type="Proteomes" id="UP000015105"/>
    </source>
</evidence>
<keyword evidence="2" id="KW-1185">Reference proteome</keyword>
<dbReference type="Proteomes" id="UP000015105">
    <property type="component" value="Chromosome 5D"/>
</dbReference>
<reference evidence="2" key="1">
    <citation type="journal article" date="2014" name="Science">
        <title>Ancient hybridizations among the ancestral genomes of bread wheat.</title>
        <authorList>
            <consortium name="International Wheat Genome Sequencing Consortium,"/>
            <person name="Marcussen T."/>
            <person name="Sandve S.R."/>
            <person name="Heier L."/>
            <person name="Spannagl M."/>
            <person name="Pfeifer M."/>
            <person name="Jakobsen K.S."/>
            <person name="Wulff B.B."/>
            <person name="Steuernagel B."/>
            <person name="Mayer K.F."/>
            <person name="Olsen O.A."/>
        </authorList>
    </citation>
    <scope>NUCLEOTIDE SEQUENCE [LARGE SCALE GENOMIC DNA]</scope>
    <source>
        <strain evidence="2">cv. AL8/78</strain>
    </source>
</reference>
<sequence length="67" mass="7659">MNIESQIMLVYVKILRKYLNCAGQEPYKDASCQDPVVHWALPLCATKKNEMSARTPLVLHVMWLLGV</sequence>
<organism evidence="1 2">
    <name type="scientific">Aegilops tauschii subsp. strangulata</name>
    <name type="common">Goatgrass</name>
    <dbReference type="NCBI Taxonomy" id="200361"/>
    <lineage>
        <taxon>Eukaryota</taxon>
        <taxon>Viridiplantae</taxon>
        <taxon>Streptophyta</taxon>
        <taxon>Embryophyta</taxon>
        <taxon>Tracheophyta</taxon>
        <taxon>Spermatophyta</taxon>
        <taxon>Magnoliopsida</taxon>
        <taxon>Liliopsida</taxon>
        <taxon>Poales</taxon>
        <taxon>Poaceae</taxon>
        <taxon>BOP clade</taxon>
        <taxon>Pooideae</taxon>
        <taxon>Triticodae</taxon>
        <taxon>Triticeae</taxon>
        <taxon>Triticinae</taxon>
        <taxon>Aegilops</taxon>
    </lineage>
</organism>
<evidence type="ECO:0000313" key="1">
    <source>
        <dbReference type="EnsemblPlants" id="AET5Gv20939200.1"/>
    </source>
</evidence>
<reference evidence="1" key="5">
    <citation type="journal article" date="2021" name="G3 (Bethesda)">
        <title>Aegilops tauschii genome assembly Aet v5.0 features greater sequence contiguity and improved annotation.</title>
        <authorList>
            <person name="Wang L."/>
            <person name="Zhu T."/>
            <person name="Rodriguez J.C."/>
            <person name="Deal K.R."/>
            <person name="Dubcovsky J."/>
            <person name="McGuire P.E."/>
            <person name="Lux T."/>
            <person name="Spannagl M."/>
            <person name="Mayer K.F.X."/>
            <person name="Baldrich P."/>
            <person name="Meyers B.C."/>
            <person name="Huo N."/>
            <person name="Gu Y.Q."/>
            <person name="Zhou H."/>
            <person name="Devos K.M."/>
            <person name="Bennetzen J.L."/>
            <person name="Unver T."/>
            <person name="Budak H."/>
            <person name="Gulick P.J."/>
            <person name="Galiba G."/>
            <person name="Kalapos B."/>
            <person name="Nelson D.R."/>
            <person name="Li P."/>
            <person name="You F.M."/>
            <person name="Luo M.C."/>
            <person name="Dvorak J."/>
        </authorList>
    </citation>
    <scope>NUCLEOTIDE SEQUENCE [LARGE SCALE GENOMIC DNA]</scope>
    <source>
        <strain evidence="1">cv. AL8/78</strain>
    </source>
</reference>
<reference evidence="1" key="4">
    <citation type="submission" date="2019-03" db="UniProtKB">
        <authorList>
            <consortium name="EnsemblPlants"/>
        </authorList>
    </citation>
    <scope>IDENTIFICATION</scope>
</reference>
<dbReference type="STRING" id="200361.A0A453LWY9"/>
<reference evidence="2" key="2">
    <citation type="journal article" date="2017" name="Nat. Plants">
        <title>The Aegilops tauschii genome reveals multiple impacts of transposons.</title>
        <authorList>
            <person name="Zhao G."/>
            <person name="Zou C."/>
            <person name="Li K."/>
            <person name="Wang K."/>
            <person name="Li T."/>
            <person name="Gao L."/>
            <person name="Zhang X."/>
            <person name="Wang H."/>
            <person name="Yang Z."/>
            <person name="Liu X."/>
            <person name="Jiang W."/>
            <person name="Mao L."/>
            <person name="Kong X."/>
            <person name="Jiao Y."/>
            <person name="Jia J."/>
        </authorList>
    </citation>
    <scope>NUCLEOTIDE SEQUENCE [LARGE SCALE GENOMIC DNA]</scope>
    <source>
        <strain evidence="2">cv. AL8/78</strain>
    </source>
</reference>
<proteinExistence type="predicted"/>
<name>A0A453LWY9_AEGTS</name>
<dbReference type="Gramene" id="AET5Gv20939200.1">
    <property type="protein sequence ID" value="AET5Gv20939200.1"/>
    <property type="gene ID" value="AET5Gv20939200"/>
</dbReference>